<evidence type="ECO:0000256" key="2">
    <source>
        <dbReference type="ARBA" id="ARBA00022552"/>
    </source>
</evidence>
<keyword evidence="5" id="KW-0949">S-adenosyl-L-methionine</keyword>
<evidence type="ECO:0000256" key="4">
    <source>
        <dbReference type="ARBA" id="ARBA00022679"/>
    </source>
</evidence>
<name>A0ABU7YZY1_9GAMM</name>
<dbReference type="Pfam" id="PF05175">
    <property type="entry name" value="MTS"/>
    <property type="match status" value="1"/>
</dbReference>
<evidence type="ECO:0000313" key="8">
    <source>
        <dbReference type="EMBL" id="MEG3184481.1"/>
    </source>
</evidence>
<feature type="compositionally biased region" description="Basic and acidic residues" evidence="6">
    <location>
        <begin position="363"/>
        <end position="377"/>
    </location>
</feature>
<dbReference type="InterPro" id="IPR002052">
    <property type="entry name" value="DNA_methylase_N6_adenine_CS"/>
</dbReference>
<feature type="domain" description="Methyltransferase small" evidence="7">
    <location>
        <begin position="177"/>
        <end position="345"/>
    </location>
</feature>
<evidence type="ECO:0000313" key="9">
    <source>
        <dbReference type="Proteomes" id="UP001355056"/>
    </source>
</evidence>
<sequence>MTLDDPALDTLMLPFEQNLLPWPQDGDTLFLRAREGAALHRRPRAGLVCEQSFKPDAEALQRAGLALVEPGDDHRYPLVLLLPPRQREEARALYARAVASAAPGGRVVACLANNEGARSGEDDLRKLAGPVGSLTKHKCRVFWTAPLHRPDSAANIDAALLAQWQALDAPRSIADGRFSSRPGVFAWNRIDPASALLAAQLPADLGGRAADLGAGFGYLSVELLQRCPGIAALDLYEAEGRALELARRNLAPFESQAVLGFHWHDVTAGLPERYDVIVSNPPFHTQGRADRPDIGRRFIAVAAEALKPGGRLWLVANRHLPYEEVLTASFGSVRTVAQQDGFKIIEAVKARPAQPVRAPKPFNKADLRRLSRRDPQQ</sequence>
<protein>
    <submittedName>
        <fullName evidence="8">Class I SAM-dependent methyltransferase</fullName>
        <ecNumber evidence="8">2.1.1.172</ecNumber>
        <ecNumber evidence="8">2.1.1.174</ecNumber>
    </submittedName>
</protein>
<dbReference type="EC" id="2.1.1.174" evidence="8"/>
<dbReference type="InterPro" id="IPR029063">
    <property type="entry name" value="SAM-dependent_MTases_sf"/>
</dbReference>
<dbReference type="EC" id="2.1.1.172" evidence="8"/>
<reference evidence="8 9" key="1">
    <citation type="journal article" date="2016" name="Int. J. Syst. Evol. Microbiol.">
        <title>Lysobacter erysipheiresistens sp. nov., an antagonist of powdery mildew, isolated from tobacco-cultivated soil.</title>
        <authorList>
            <person name="Xie B."/>
            <person name="Li T."/>
            <person name="Lin X."/>
            <person name="Wang C.J."/>
            <person name="Chen Y.J."/>
            <person name="Liu W.J."/>
            <person name="Zhao Z.W."/>
        </authorList>
    </citation>
    <scope>NUCLEOTIDE SEQUENCE [LARGE SCALE GENOMIC DNA]</scope>
    <source>
        <strain evidence="8 9">RS-LYSO-3</strain>
    </source>
</reference>
<evidence type="ECO:0000259" key="7">
    <source>
        <dbReference type="Pfam" id="PF05175"/>
    </source>
</evidence>
<dbReference type="InterPro" id="IPR007848">
    <property type="entry name" value="Small_mtfrase_dom"/>
</dbReference>
<dbReference type="InterPro" id="IPR046977">
    <property type="entry name" value="RsmC/RlmG"/>
</dbReference>
<proteinExistence type="predicted"/>
<keyword evidence="9" id="KW-1185">Reference proteome</keyword>
<dbReference type="GO" id="GO:0052916">
    <property type="term" value="F:23S rRNA (guanine(1835)-N(2))-methyltransferase activity"/>
    <property type="evidence" value="ECO:0007669"/>
    <property type="project" value="UniProtKB-EC"/>
</dbReference>
<keyword evidence="3 8" id="KW-0489">Methyltransferase</keyword>
<keyword evidence="4 8" id="KW-0808">Transferase</keyword>
<dbReference type="PANTHER" id="PTHR47816:SF4">
    <property type="entry name" value="RIBOSOMAL RNA SMALL SUBUNIT METHYLTRANSFERASE C"/>
    <property type="match status" value="1"/>
</dbReference>
<keyword evidence="2" id="KW-0698">rRNA processing</keyword>
<dbReference type="PROSITE" id="PS00092">
    <property type="entry name" value="N6_MTASE"/>
    <property type="match status" value="1"/>
</dbReference>
<keyword evidence="1" id="KW-0963">Cytoplasm</keyword>
<organism evidence="8 9">
    <name type="scientific">Novilysobacter erysipheiresistens</name>
    <dbReference type="NCBI Taxonomy" id="1749332"/>
    <lineage>
        <taxon>Bacteria</taxon>
        <taxon>Pseudomonadati</taxon>
        <taxon>Pseudomonadota</taxon>
        <taxon>Gammaproteobacteria</taxon>
        <taxon>Lysobacterales</taxon>
        <taxon>Lysobacteraceae</taxon>
        <taxon>Novilysobacter</taxon>
    </lineage>
</organism>
<evidence type="ECO:0000256" key="3">
    <source>
        <dbReference type="ARBA" id="ARBA00022603"/>
    </source>
</evidence>
<feature type="region of interest" description="Disordered" evidence="6">
    <location>
        <begin position="355"/>
        <end position="377"/>
    </location>
</feature>
<evidence type="ECO:0000256" key="1">
    <source>
        <dbReference type="ARBA" id="ARBA00022490"/>
    </source>
</evidence>
<dbReference type="Proteomes" id="UP001355056">
    <property type="component" value="Unassembled WGS sequence"/>
</dbReference>
<dbReference type="Gene3D" id="3.40.50.150">
    <property type="entry name" value="Vaccinia Virus protein VP39"/>
    <property type="match status" value="2"/>
</dbReference>
<gene>
    <name evidence="8" type="ORF">SNE34_10720</name>
</gene>
<dbReference type="EMBL" id="JAXGFP010000005">
    <property type="protein sequence ID" value="MEG3184481.1"/>
    <property type="molecule type" value="Genomic_DNA"/>
</dbReference>
<comment type="caution">
    <text evidence="8">The sequence shown here is derived from an EMBL/GenBank/DDBJ whole genome shotgun (WGS) entry which is preliminary data.</text>
</comment>
<accession>A0ABU7YZY1</accession>
<dbReference type="RefSeq" id="WP_332617047.1">
    <property type="nucleotide sequence ID" value="NZ_JAXGFP010000005.1"/>
</dbReference>
<evidence type="ECO:0000256" key="6">
    <source>
        <dbReference type="SAM" id="MobiDB-lite"/>
    </source>
</evidence>
<evidence type="ECO:0000256" key="5">
    <source>
        <dbReference type="ARBA" id="ARBA00022691"/>
    </source>
</evidence>
<dbReference type="PANTHER" id="PTHR47816">
    <property type="entry name" value="RIBOSOMAL RNA SMALL SUBUNIT METHYLTRANSFERASE C"/>
    <property type="match status" value="1"/>
</dbReference>
<dbReference type="CDD" id="cd02440">
    <property type="entry name" value="AdoMet_MTases"/>
    <property type="match status" value="1"/>
</dbReference>
<dbReference type="SUPFAM" id="SSF53335">
    <property type="entry name" value="S-adenosyl-L-methionine-dependent methyltransferases"/>
    <property type="match status" value="1"/>
</dbReference>
<dbReference type="GO" id="GO:0052914">
    <property type="term" value="F:16S rRNA (guanine(1207)-N(2))-methyltransferase activity"/>
    <property type="evidence" value="ECO:0007669"/>
    <property type="project" value="UniProtKB-EC"/>
</dbReference>